<protein>
    <submittedName>
        <fullName evidence="2">PEP-CTERM sorting domain-containing protein</fullName>
    </submittedName>
</protein>
<keyword evidence="3" id="KW-1185">Reference proteome</keyword>
<sequence>MVEFEIYGARGGDGLDGNGGFGHFLTGSLTVPVNSSFTLRVGGRGGNAPIIGGGGGGMSGIFTSVSGSWQIIAGGGGGGGHYFDPSNVSGGIVAHGERPDGNGYIKLTYNTVPEPSSALLILLGSAAALCVRKRTKG</sequence>
<dbReference type="Proteomes" id="UP001597297">
    <property type="component" value="Unassembled WGS sequence"/>
</dbReference>
<evidence type="ECO:0000259" key="1">
    <source>
        <dbReference type="Pfam" id="PF07589"/>
    </source>
</evidence>
<dbReference type="Pfam" id="PF07589">
    <property type="entry name" value="PEP-CTERM"/>
    <property type="match status" value="1"/>
</dbReference>
<accession>A0ABW5E1R2</accession>
<dbReference type="InterPro" id="IPR013424">
    <property type="entry name" value="Ice-binding_C"/>
</dbReference>
<comment type="caution">
    <text evidence="2">The sequence shown here is derived from an EMBL/GenBank/DDBJ whole genome shotgun (WGS) entry which is preliminary data.</text>
</comment>
<evidence type="ECO:0000313" key="2">
    <source>
        <dbReference type="EMBL" id="MFD2275208.1"/>
    </source>
</evidence>
<proteinExistence type="predicted"/>
<gene>
    <name evidence="2" type="ORF">ACFSQZ_01895</name>
</gene>
<reference evidence="3" key="1">
    <citation type="journal article" date="2019" name="Int. J. Syst. Evol. Microbiol.">
        <title>The Global Catalogue of Microorganisms (GCM) 10K type strain sequencing project: providing services to taxonomists for standard genome sequencing and annotation.</title>
        <authorList>
            <consortium name="The Broad Institute Genomics Platform"/>
            <consortium name="The Broad Institute Genome Sequencing Center for Infectious Disease"/>
            <person name="Wu L."/>
            <person name="Ma J."/>
        </authorList>
    </citation>
    <scope>NUCLEOTIDE SEQUENCE [LARGE SCALE GENOMIC DNA]</scope>
    <source>
        <strain evidence="3">JCM 16545</strain>
    </source>
</reference>
<name>A0ABW5E1R2_9BACT</name>
<dbReference type="EMBL" id="JBHUJC010000003">
    <property type="protein sequence ID" value="MFD2275208.1"/>
    <property type="molecule type" value="Genomic_DNA"/>
</dbReference>
<organism evidence="2 3">
    <name type="scientific">Rubritalea spongiae</name>
    <dbReference type="NCBI Taxonomy" id="430797"/>
    <lineage>
        <taxon>Bacteria</taxon>
        <taxon>Pseudomonadati</taxon>
        <taxon>Verrucomicrobiota</taxon>
        <taxon>Verrucomicrobiia</taxon>
        <taxon>Verrucomicrobiales</taxon>
        <taxon>Rubritaleaceae</taxon>
        <taxon>Rubritalea</taxon>
    </lineage>
</organism>
<dbReference type="NCBIfam" id="TIGR02595">
    <property type="entry name" value="PEP_CTERM"/>
    <property type="match status" value="1"/>
</dbReference>
<dbReference type="RefSeq" id="WP_377094958.1">
    <property type="nucleotide sequence ID" value="NZ_JBHSJM010000001.1"/>
</dbReference>
<feature type="domain" description="Ice-binding protein C-terminal" evidence="1">
    <location>
        <begin position="111"/>
        <end position="134"/>
    </location>
</feature>
<evidence type="ECO:0000313" key="3">
    <source>
        <dbReference type="Proteomes" id="UP001597297"/>
    </source>
</evidence>